<evidence type="ECO:0000313" key="2">
    <source>
        <dbReference type="EMBL" id="RVU30857.1"/>
    </source>
</evidence>
<gene>
    <name evidence="2" type="ORF">EOE67_20310</name>
</gene>
<sequence length="72" mass="8174">PNIEAGALQQLLPEEFISQCLQEAGVATVRRRRLPLESLVMVVLGMALYRGKDVWSIADKMQIAFTKCRRTR</sequence>
<dbReference type="Pfam" id="PF13006">
    <property type="entry name" value="Nterm_IS4"/>
    <property type="match status" value="1"/>
</dbReference>
<evidence type="ECO:0000259" key="1">
    <source>
        <dbReference type="Pfam" id="PF13006"/>
    </source>
</evidence>
<name>A0A437Q8S7_9GAMM</name>
<dbReference type="Proteomes" id="UP000283077">
    <property type="component" value="Unassembled WGS sequence"/>
</dbReference>
<keyword evidence="3" id="KW-1185">Reference proteome</keyword>
<dbReference type="RefSeq" id="WP_206099685.1">
    <property type="nucleotide sequence ID" value="NZ_SACS01000053.1"/>
</dbReference>
<evidence type="ECO:0000313" key="3">
    <source>
        <dbReference type="Proteomes" id="UP000283077"/>
    </source>
</evidence>
<proteinExistence type="predicted"/>
<reference evidence="2 3" key="1">
    <citation type="submission" date="2019-01" db="EMBL/GenBank/DDBJ databases">
        <authorList>
            <person name="Chen W.-M."/>
        </authorList>
    </citation>
    <scope>NUCLEOTIDE SEQUENCE [LARGE SCALE GENOMIC DNA]</scope>
    <source>
        <strain evidence="2 3">KYPC3</strain>
    </source>
</reference>
<organism evidence="2 3">
    <name type="scientific">Rheinheimera riviphila</name>
    <dbReference type="NCBI Taxonomy" id="1834037"/>
    <lineage>
        <taxon>Bacteria</taxon>
        <taxon>Pseudomonadati</taxon>
        <taxon>Pseudomonadota</taxon>
        <taxon>Gammaproteobacteria</taxon>
        <taxon>Chromatiales</taxon>
        <taxon>Chromatiaceae</taxon>
        <taxon>Rheinheimera</taxon>
    </lineage>
</organism>
<feature type="non-terminal residue" evidence="2">
    <location>
        <position position="1"/>
    </location>
</feature>
<dbReference type="InterPro" id="IPR024473">
    <property type="entry name" value="Transposases_IS4_N"/>
</dbReference>
<feature type="domain" description="Transposase IS4 N-terminal" evidence="1">
    <location>
        <begin position="4"/>
        <end position="67"/>
    </location>
</feature>
<dbReference type="AlphaFoldDB" id="A0A437Q8S7"/>
<protein>
    <recommendedName>
        <fullName evidence="1">Transposase IS4 N-terminal domain-containing protein</fullName>
    </recommendedName>
</protein>
<accession>A0A437Q8S7</accession>
<comment type="caution">
    <text evidence="2">The sequence shown here is derived from an EMBL/GenBank/DDBJ whole genome shotgun (WGS) entry which is preliminary data.</text>
</comment>
<dbReference type="EMBL" id="SACS01000053">
    <property type="protein sequence ID" value="RVU30857.1"/>
    <property type="molecule type" value="Genomic_DNA"/>
</dbReference>